<dbReference type="AlphaFoldDB" id="A0A2S7T9H6"/>
<dbReference type="Pfam" id="PF18175">
    <property type="entry name" value="HU-CCDC81_bac_2"/>
    <property type="match status" value="1"/>
</dbReference>
<dbReference type="EMBL" id="MQVX01000001">
    <property type="protein sequence ID" value="PQJ16208.1"/>
    <property type="molecule type" value="Genomic_DNA"/>
</dbReference>
<dbReference type="OrthoDB" id="653949at2"/>
<evidence type="ECO:0000313" key="4">
    <source>
        <dbReference type="Proteomes" id="UP000239366"/>
    </source>
</evidence>
<dbReference type="Proteomes" id="UP000239366">
    <property type="component" value="Unassembled WGS sequence"/>
</dbReference>
<evidence type="ECO:0000313" key="3">
    <source>
        <dbReference type="EMBL" id="PQJ16208.1"/>
    </source>
</evidence>
<proteinExistence type="predicted"/>
<keyword evidence="1" id="KW-0472">Membrane</keyword>
<sequence>MQMESHIQELLFKHSCIVVPGFGAFMAHTAPAAHDTGANQLHPPKKTLSFHPRLNHDDGLLVQHLLKGKVSSSAEAKEQIQATVEEWKSTLESGNALFLEGLGSLKKSALERIEFEAEVHSNYLPSSFGLSAIEVLPKNQAKAAPVHESNERSFQLTTAEEIEEDEAGILPWLKYASMILLLISVTLTAFYFYNQDQKKNRLAQQEANDAIANYVQQETFYESSLIELPPVEVKVEKFHVMAGAFRIQENATRKIAELRAKGYDSQYLGKNQYNLHQVTYGGFENPKDAKKFLSLIQESENADAWILAKNQ</sequence>
<evidence type="ECO:0000259" key="2">
    <source>
        <dbReference type="PROSITE" id="PS51724"/>
    </source>
</evidence>
<dbReference type="InterPro" id="IPR040495">
    <property type="entry name" value="HU-CCDC81_bac_1"/>
</dbReference>
<evidence type="ECO:0000256" key="1">
    <source>
        <dbReference type="SAM" id="Phobius"/>
    </source>
</evidence>
<dbReference type="InterPro" id="IPR007730">
    <property type="entry name" value="SPOR-like_dom"/>
</dbReference>
<gene>
    <name evidence="3" type="ORF">BST99_11165</name>
</gene>
<dbReference type="InterPro" id="IPR041268">
    <property type="entry name" value="HU-CCDC81_bac_2"/>
</dbReference>
<dbReference type="PROSITE" id="PS51724">
    <property type="entry name" value="SPOR"/>
    <property type="match status" value="1"/>
</dbReference>
<keyword evidence="1" id="KW-0812">Transmembrane</keyword>
<comment type="caution">
    <text evidence="3">The sequence shown here is derived from an EMBL/GenBank/DDBJ whole genome shotgun (WGS) entry which is preliminary data.</text>
</comment>
<organism evidence="3 4">
    <name type="scientific">Aureicoccus marinus</name>
    <dbReference type="NCBI Taxonomy" id="754435"/>
    <lineage>
        <taxon>Bacteria</taxon>
        <taxon>Pseudomonadati</taxon>
        <taxon>Bacteroidota</taxon>
        <taxon>Flavobacteriia</taxon>
        <taxon>Flavobacteriales</taxon>
        <taxon>Flavobacteriaceae</taxon>
        <taxon>Aureicoccus</taxon>
    </lineage>
</organism>
<dbReference type="InterPro" id="IPR036680">
    <property type="entry name" value="SPOR-like_sf"/>
</dbReference>
<dbReference type="Pfam" id="PF18174">
    <property type="entry name" value="HU-CCDC81_bac_1"/>
    <property type="match status" value="1"/>
</dbReference>
<feature type="domain" description="SPOR" evidence="2">
    <location>
        <begin position="232"/>
        <end position="309"/>
    </location>
</feature>
<name>A0A2S7T9H6_9FLAO</name>
<keyword evidence="1" id="KW-1133">Transmembrane helix</keyword>
<reference evidence="4" key="1">
    <citation type="submission" date="2016-11" db="EMBL/GenBank/DDBJ databases">
        <title>Trade-off between light-utilization and light-protection in marine flavobacteria.</title>
        <authorList>
            <person name="Kumagai Y."/>
            <person name="Yoshizawa S."/>
            <person name="Kogure K."/>
        </authorList>
    </citation>
    <scope>NUCLEOTIDE SEQUENCE [LARGE SCALE GENOMIC DNA]</scope>
    <source>
        <strain evidence="4">SG-18</strain>
    </source>
</reference>
<accession>A0A2S7T9H6</accession>
<dbReference type="SUPFAM" id="SSF110997">
    <property type="entry name" value="Sporulation related repeat"/>
    <property type="match status" value="1"/>
</dbReference>
<keyword evidence="4" id="KW-1185">Reference proteome</keyword>
<dbReference type="Gene3D" id="3.30.70.1070">
    <property type="entry name" value="Sporulation related repeat"/>
    <property type="match status" value="1"/>
</dbReference>
<feature type="transmembrane region" description="Helical" evidence="1">
    <location>
        <begin position="172"/>
        <end position="193"/>
    </location>
</feature>
<dbReference type="Pfam" id="PF05036">
    <property type="entry name" value="SPOR"/>
    <property type="match status" value="1"/>
</dbReference>
<dbReference type="GO" id="GO:0042834">
    <property type="term" value="F:peptidoglycan binding"/>
    <property type="evidence" value="ECO:0007669"/>
    <property type="project" value="InterPro"/>
</dbReference>
<protein>
    <recommendedName>
        <fullName evidence="2">SPOR domain-containing protein</fullName>
    </recommendedName>
</protein>